<name>A0A644ZB80_9ZZZZ</name>
<evidence type="ECO:0000313" key="5">
    <source>
        <dbReference type="EMBL" id="MPM37969.1"/>
    </source>
</evidence>
<dbReference type="InterPro" id="IPR028082">
    <property type="entry name" value="Peripla_BP_I"/>
</dbReference>
<dbReference type="Gene3D" id="3.40.50.2300">
    <property type="match status" value="2"/>
</dbReference>
<evidence type="ECO:0000259" key="4">
    <source>
        <dbReference type="PROSITE" id="PS50932"/>
    </source>
</evidence>
<dbReference type="SUPFAM" id="SSF53822">
    <property type="entry name" value="Periplasmic binding protein-like I"/>
    <property type="match status" value="1"/>
</dbReference>
<dbReference type="PROSITE" id="PS50932">
    <property type="entry name" value="HTH_LACI_2"/>
    <property type="match status" value="1"/>
</dbReference>
<dbReference type="CDD" id="cd06267">
    <property type="entry name" value="PBP1_LacI_sugar_binding-like"/>
    <property type="match status" value="1"/>
</dbReference>
<dbReference type="CDD" id="cd01392">
    <property type="entry name" value="HTH_LacI"/>
    <property type="match status" value="1"/>
</dbReference>
<dbReference type="Gene3D" id="1.10.260.40">
    <property type="entry name" value="lambda repressor-like DNA-binding domains"/>
    <property type="match status" value="1"/>
</dbReference>
<keyword evidence="1" id="KW-0805">Transcription regulation</keyword>
<dbReference type="AlphaFoldDB" id="A0A644ZB80"/>
<dbReference type="PANTHER" id="PTHR30146:SF109">
    <property type="entry name" value="HTH-TYPE TRANSCRIPTIONAL REGULATOR GALS"/>
    <property type="match status" value="1"/>
</dbReference>
<dbReference type="Pfam" id="PF13377">
    <property type="entry name" value="Peripla_BP_3"/>
    <property type="match status" value="1"/>
</dbReference>
<sequence>MVRFFKRVSSQAVVEIGIKTVNMVTLKDIAQKTGFSLSVVSRAMNPRPDQKVAEKTRIVIEAACRELGYQPNQAASLLARGSNASIGLFLPRAYGEMVGQLMTGLADIANHHGFAYNAYFGNNDEDYLEFIRYSHRIQSAGIITYLPNYLNSNLPELLTQLSGRGCQIVLLNCAGLKLAGVQTVCIDNYFGGREAARRLLETGCRRFLSTRTDPQTSWQLQERLRGFVDQLALHGITAEVPVIHRQDDYRIADADFLREIAALARSRVPAGIFMPTDYEAISLYDTLARENLLDRIGDSLRIIGFDDLIVSNLIYPALTTLRQPFQALGEISMARLLNAMVKADLPVDLNRLKPQLVIRASA</sequence>
<protein>
    <submittedName>
        <fullName evidence="5">HTH-type transcriptional regulator GalR</fullName>
    </submittedName>
</protein>
<dbReference type="SUPFAM" id="SSF47413">
    <property type="entry name" value="lambda repressor-like DNA-binding domains"/>
    <property type="match status" value="1"/>
</dbReference>
<dbReference type="InterPro" id="IPR000843">
    <property type="entry name" value="HTH_LacI"/>
</dbReference>
<evidence type="ECO:0000256" key="3">
    <source>
        <dbReference type="ARBA" id="ARBA00023163"/>
    </source>
</evidence>
<accession>A0A644ZB80</accession>
<dbReference type="InterPro" id="IPR046335">
    <property type="entry name" value="LacI/GalR-like_sensor"/>
</dbReference>
<keyword evidence="3" id="KW-0804">Transcription</keyword>
<feature type="domain" description="HTH lacI-type" evidence="4">
    <location>
        <begin position="24"/>
        <end position="80"/>
    </location>
</feature>
<dbReference type="PANTHER" id="PTHR30146">
    <property type="entry name" value="LACI-RELATED TRANSCRIPTIONAL REPRESSOR"/>
    <property type="match status" value="1"/>
</dbReference>
<gene>
    <name evidence="5" type="primary">galR</name>
    <name evidence="5" type="ORF">SDC9_84591</name>
</gene>
<dbReference type="GO" id="GO:0003700">
    <property type="term" value="F:DNA-binding transcription factor activity"/>
    <property type="evidence" value="ECO:0007669"/>
    <property type="project" value="TreeGrafter"/>
</dbReference>
<organism evidence="5">
    <name type="scientific">bioreactor metagenome</name>
    <dbReference type="NCBI Taxonomy" id="1076179"/>
    <lineage>
        <taxon>unclassified sequences</taxon>
        <taxon>metagenomes</taxon>
        <taxon>ecological metagenomes</taxon>
    </lineage>
</organism>
<evidence type="ECO:0000256" key="1">
    <source>
        <dbReference type="ARBA" id="ARBA00023015"/>
    </source>
</evidence>
<proteinExistence type="predicted"/>
<dbReference type="SMART" id="SM00354">
    <property type="entry name" value="HTH_LACI"/>
    <property type="match status" value="1"/>
</dbReference>
<dbReference type="Pfam" id="PF00356">
    <property type="entry name" value="LacI"/>
    <property type="match status" value="1"/>
</dbReference>
<dbReference type="GO" id="GO:0000976">
    <property type="term" value="F:transcription cis-regulatory region binding"/>
    <property type="evidence" value="ECO:0007669"/>
    <property type="project" value="TreeGrafter"/>
</dbReference>
<dbReference type="InterPro" id="IPR010982">
    <property type="entry name" value="Lambda_DNA-bd_dom_sf"/>
</dbReference>
<evidence type="ECO:0000256" key="2">
    <source>
        <dbReference type="ARBA" id="ARBA00023125"/>
    </source>
</evidence>
<dbReference type="EMBL" id="VSSQ01008127">
    <property type="protein sequence ID" value="MPM37969.1"/>
    <property type="molecule type" value="Genomic_DNA"/>
</dbReference>
<keyword evidence="2" id="KW-0238">DNA-binding</keyword>
<reference evidence="5" key="1">
    <citation type="submission" date="2019-08" db="EMBL/GenBank/DDBJ databases">
        <authorList>
            <person name="Kucharzyk K."/>
            <person name="Murdoch R.W."/>
            <person name="Higgins S."/>
            <person name="Loffler F."/>
        </authorList>
    </citation>
    <scope>NUCLEOTIDE SEQUENCE</scope>
</reference>
<comment type="caution">
    <text evidence="5">The sequence shown here is derived from an EMBL/GenBank/DDBJ whole genome shotgun (WGS) entry which is preliminary data.</text>
</comment>